<proteinExistence type="predicted"/>
<accession>A0A2B5DJ56</accession>
<gene>
    <name evidence="1" type="ORF">CON73_07175</name>
</gene>
<dbReference type="RefSeq" id="WP_098070572.1">
    <property type="nucleotide sequence ID" value="NZ_JBALMW010000202.1"/>
</dbReference>
<organism evidence="1 2">
    <name type="scientific">Bacillus toyonensis</name>
    <dbReference type="NCBI Taxonomy" id="155322"/>
    <lineage>
        <taxon>Bacteria</taxon>
        <taxon>Bacillati</taxon>
        <taxon>Bacillota</taxon>
        <taxon>Bacilli</taxon>
        <taxon>Bacillales</taxon>
        <taxon>Bacillaceae</taxon>
        <taxon>Bacillus</taxon>
        <taxon>Bacillus cereus group</taxon>
    </lineage>
</organism>
<dbReference type="InterPro" id="IPR025139">
    <property type="entry name" value="DUF4062"/>
</dbReference>
<dbReference type="Pfam" id="PF13271">
    <property type="entry name" value="DUF4062"/>
    <property type="match status" value="1"/>
</dbReference>
<evidence type="ECO:0000313" key="2">
    <source>
        <dbReference type="Proteomes" id="UP000225320"/>
    </source>
</evidence>
<reference evidence="1 2" key="1">
    <citation type="submission" date="2017-09" db="EMBL/GenBank/DDBJ databases">
        <title>Large-scale bioinformatics analysis of Bacillus genomes uncovers conserved roles of natural products in bacterial physiology.</title>
        <authorList>
            <consortium name="Agbiome Team Llc"/>
            <person name="Bleich R.M."/>
            <person name="Grubbs K.J."/>
            <person name="Santa Maria K.C."/>
            <person name="Allen S.E."/>
            <person name="Farag S."/>
            <person name="Shank E.A."/>
            <person name="Bowers A."/>
        </authorList>
    </citation>
    <scope>NUCLEOTIDE SEQUENCE [LARGE SCALE GENOMIC DNA]</scope>
    <source>
        <strain evidence="1 2">AFS094862</strain>
    </source>
</reference>
<dbReference type="Proteomes" id="UP000225320">
    <property type="component" value="Unassembled WGS sequence"/>
</dbReference>
<name>A0A2B5DJ56_9BACI</name>
<sequence length="322" mass="36970">MQKKLQIFISSTFTDLQEERQAAVQAVLNAGHIPAGMELFKAADTSQKETIKKWIEESDVYMLVLGGRYGSIDHETGLSYTHWEYEYAGKLKKPRFAIVINDDALNEKVSKYGANVLERENYLNYVEFKKEVLSKISKFYSDVRDIKIAVLESLKEYEKDKKLTGWVSGLEIKDASSLMKDNYNLMKENTKLQKQVQQLQIKLDKENEIDGMSFEEVKSCLEQKMLRPDKHGVTAENMKGKTFSVYELFTLTSNFFASGITNQAGNDEVEIFLYQRVAPILMQFSLVEKVKLAGVKYQRVQTSKVGLKFLRLVTLEKSKQTV</sequence>
<protein>
    <submittedName>
        <fullName evidence="1">Uncharacterized protein</fullName>
    </submittedName>
</protein>
<dbReference type="AlphaFoldDB" id="A0A2B5DJ56"/>
<evidence type="ECO:0000313" key="1">
    <source>
        <dbReference type="EMBL" id="PGG93665.1"/>
    </source>
</evidence>
<comment type="caution">
    <text evidence="1">The sequence shown here is derived from an EMBL/GenBank/DDBJ whole genome shotgun (WGS) entry which is preliminary data.</text>
</comment>
<dbReference type="EMBL" id="NVOI01000024">
    <property type="protein sequence ID" value="PGG93665.1"/>
    <property type="molecule type" value="Genomic_DNA"/>
</dbReference>